<gene>
    <name evidence="2" type="ORF">ZHAS_00019939</name>
</gene>
<feature type="region of interest" description="Disordered" evidence="1">
    <location>
        <begin position="1"/>
        <end position="120"/>
    </location>
</feature>
<dbReference type="AlphaFoldDB" id="A0A084WNJ3"/>
<reference evidence="3" key="2">
    <citation type="submission" date="2020-05" db="UniProtKB">
        <authorList>
            <consortium name="EnsemblMetazoa"/>
        </authorList>
    </citation>
    <scope>IDENTIFICATION</scope>
</reference>
<feature type="compositionally biased region" description="Pro residues" evidence="1">
    <location>
        <begin position="71"/>
        <end position="80"/>
    </location>
</feature>
<feature type="compositionally biased region" description="Basic and acidic residues" evidence="1">
    <location>
        <begin position="107"/>
        <end position="119"/>
    </location>
</feature>
<dbReference type="OMA" id="GRNISYY"/>
<sequence>MVNKQYNVHNPKLHKSTAPSKSSPAPLRSFYPAVSTRPAGTSDEDRFSVESDSNNASSDGGSSVGGRHRQLPPPPPPPTAHPRTQGQAQNNLSVSRRATPSPGLANRRHEQDEGEHDGLYGRNIQFYSEGRVELAEGEAVGENGGGRYGGKELSISDIGRFQYILQMDREVVNVLLITLKV</sequence>
<dbReference type="VEuPathDB" id="VectorBase:ASIC019939"/>
<feature type="compositionally biased region" description="Low complexity" evidence="1">
    <location>
        <begin position="16"/>
        <end position="26"/>
    </location>
</feature>
<feature type="compositionally biased region" description="Low complexity" evidence="1">
    <location>
        <begin position="51"/>
        <end position="61"/>
    </location>
</feature>
<dbReference type="EMBL" id="ATLV01024616">
    <property type="status" value="NOT_ANNOTATED_CDS"/>
    <property type="molecule type" value="Genomic_DNA"/>
</dbReference>
<evidence type="ECO:0000256" key="1">
    <source>
        <dbReference type="SAM" id="MobiDB-lite"/>
    </source>
</evidence>
<feature type="compositionally biased region" description="Polar residues" evidence="1">
    <location>
        <begin position="82"/>
        <end position="98"/>
    </location>
</feature>
<dbReference type="EnsemblMetazoa" id="ASIC019939-RA">
    <property type="protein sequence ID" value="ASIC019939-PA"/>
    <property type="gene ID" value="ASIC019939"/>
</dbReference>
<proteinExistence type="predicted"/>
<evidence type="ECO:0000313" key="2">
    <source>
        <dbReference type="EMBL" id="KFB51787.1"/>
    </source>
</evidence>
<keyword evidence="4" id="KW-1185">Reference proteome</keyword>
<dbReference type="Proteomes" id="UP000030765">
    <property type="component" value="Unassembled WGS sequence"/>
</dbReference>
<reference evidence="2 4" key="1">
    <citation type="journal article" date="2014" name="BMC Genomics">
        <title>Genome sequence of Anopheles sinensis provides insight into genetics basis of mosquito competence for malaria parasites.</title>
        <authorList>
            <person name="Zhou D."/>
            <person name="Zhang D."/>
            <person name="Ding G."/>
            <person name="Shi L."/>
            <person name="Hou Q."/>
            <person name="Ye Y."/>
            <person name="Xu Y."/>
            <person name="Zhou H."/>
            <person name="Xiong C."/>
            <person name="Li S."/>
            <person name="Yu J."/>
            <person name="Hong S."/>
            <person name="Yu X."/>
            <person name="Zou P."/>
            <person name="Chen C."/>
            <person name="Chang X."/>
            <person name="Wang W."/>
            <person name="Lv Y."/>
            <person name="Sun Y."/>
            <person name="Ma L."/>
            <person name="Shen B."/>
            <person name="Zhu C."/>
        </authorList>
    </citation>
    <scope>NUCLEOTIDE SEQUENCE [LARGE SCALE GENOMIC DNA]</scope>
</reference>
<accession>A0A084WNJ3</accession>
<evidence type="ECO:0000313" key="3">
    <source>
        <dbReference type="EnsemblMetazoa" id="ASIC019939-PA"/>
    </source>
</evidence>
<organism evidence="2">
    <name type="scientific">Anopheles sinensis</name>
    <name type="common">Mosquito</name>
    <dbReference type="NCBI Taxonomy" id="74873"/>
    <lineage>
        <taxon>Eukaryota</taxon>
        <taxon>Metazoa</taxon>
        <taxon>Ecdysozoa</taxon>
        <taxon>Arthropoda</taxon>
        <taxon>Hexapoda</taxon>
        <taxon>Insecta</taxon>
        <taxon>Pterygota</taxon>
        <taxon>Neoptera</taxon>
        <taxon>Endopterygota</taxon>
        <taxon>Diptera</taxon>
        <taxon>Nematocera</taxon>
        <taxon>Culicoidea</taxon>
        <taxon>Culicidae</taxon>
        <taxon>Anophelinae</taxon>
        <taxon>Anopheles</taxon>
    </lineage>
</organism>
<name>A0A084WNJ3_ANOSI</name>
<dbReference type="EMBL" id="KE525353">
    <property type="protein sequence ID" value="KFB51787.1"/>
    <property type="molecule type" value="Genomic_DNA"/>
</dbReference>
<protein>
    <submittedName>
        <fullName evidence="2 3">Uncharacterized protein</fullName>
    </submittedName>
</protein>
<evidence type="ECO:0000313" key="4">
    <source>
        <dbReference type="Proteomes" id="UP000030765"/>
    </source>
</evidence>